<dbReference type="Pfam" id="PF00378">
    <property type="entry name" value="ECH_1"/>
    <property type="match status" value="1"/>
</dbReference>
<protein>
    <submittedName>
        <fullName evidence="1">Enoyl-CoA hydratase/isomerase family protein</fullName>
    </submittedName>
</protein>
<sequence>MTPTSPAPSALTDGRVQLSVADGIGTVEFFHPKGNSLPSALLRELAAGITTLGNDPDARVIVLRSAGEGAFCAGASFDEFTAVATPEQGQDFFSGFARVILAMVRAPKFVITRVHGRAAGGALGVIAASDYSFAVETAQAKLSELQVGIGPFVVGVVLERKLGPAPFMNLAVHADWHDAQWCERHGLYSQVVDNTHALDAVVQSFAQRLAGYNPEAMREMKRIFWRDIDDWESRMAERAAMSGRMVLSDFTKAALDKFRAR</sequence>
<dbReference type="PANTHER" id="PTHR43459">
    <property type="entry name" value="ENOYL-COA HYDRATASE"/>
    <property type="match status" value="1"/>
</dbReference>
<name>A0AA49JTF9_9BACT</name>
<reference evidence="1" key="1">
    <citation type="submission" date="2023-07" db="EMBL/GenBank/DDBJ databases">
        <authorList>
            <person name="Haufschild T."/>
            <person name="Kallscheuer N."/>
            <person name="Hammer J."/>
            <person name="Kohn T."/>
            <person name="Kabuu M."/>
            <person name="Jogler M."/>
            <person name="Wohfarth N."/>
            <person name="Heuer A."/>
            <person name="Rohde M."/>
            <person name="van Teeseling M.C.F."/>
            <person name="Jogler C."/>
        </authorList>
    </citation>
    <scope>NUCLEOTIDE SEQUENCE</scope>
    <source>
        <strain evidence="1">Strain 138</strain>
        <strain evidence="2">Strain 318</strain>
    </source>
</reference>
<dbReference type="EMBL" id="CP130612">
    <property type="protein sequence ID" value="WKW11567.1"/>
    <property type="molecule type" value="Genomic_DNA"/>
</dbReference>
<accession>A0AA49JTF9</accession>
<gene>
    <name evidence="1" type="ORF">Strain138_000822</name>
    <name evidence="2" type="ORF">Strain318_000822</name>
</gene>
<dbReference type="SUPFAM" id="SSF52096">
    <property type="entry name" value="ClpP/crotonase"/>
    <property type="match status" value="1"/>
</dbReference>
<dbReference type="InterPro" id="IPR001753">
    <property type="entry name" value="Enoyl-CoA_hydra/iso"/>
</dbReference>
<accession>A0AA49JZ68</accession>
<dbReference type="AlphaFoldDB" id="A0AA49JTF9"/>
<dbReference type="InterPro" id="IPR029045">
    <property type="entry name" value="ClpP/crotonase-like_dom_sf"/>
</dbReference>
<dbReference type="PANTHER" id="PTHR43459:SF1">
    <property type="entry name" value="EG:BACN32G11.4 PROTEIN"/>
    <property type="match status" value="1"/>
</dbReference>
<proteinExistence type="predicted"/>
<dbReference type="RefSeq" id="WP_367887265.1">
    <property type="nucleotide sequence ID" value="NZ_CP130612.1"/>
</dbReference>
<dbReference type="Gene3D" id="3.90.226.10">
    <property type="entry name" value="2-enoyl-CoA Hydratase, Chain A, domain 1"/>
    <property type="match status" value="1"/>
</dbReference>
<dbReference type="EMBL" id="CP130613">
    <property type="protein sequence ID" value="WKW14477.1"/>
    <property type="molecule type" value="Genomic_DNA"/>
</dbReference>
<dbReference type="GO" id="GO:0003824">
    <property type="term" value="F:catalytic activity"/>
    <property type="evidence" value="ECO:0007669"/>
    <property type="project" value="UniProtKB-ARBA"/>
</dbReference>
<keyword evidence="3" id="KW-1185">Reference proteome</keyword>
<evidence type="ECO:0000313" key="2">
    <source>
        <dbReference type="EMBL" id="WKW14477.1"/>
    </source>
</evidence>
<evidence type="ECO:0000313" key="1">
    <source>
        <dbReference type="EMBL" id="WKW11567.1"/>
    </source>
</evidence>
<organism evidence="1">
    <name type="scientific">Pseudogemmatithrix spongiicola</name>
    <dbReference type="NCBI Taxonomy" id="3062599"/>
    <lineage>
        <taxon>Bacteria</taxon>
        <taxon>Pseudomonadati</taxon>
        <taxon>Gemmatimonadota</taxon>
        <taxon>Gemmatimonadia</taxon>
        <taxon>Gemmatimonadales</taxon>
        <taxon>Gemmatimonadaceae</taxon>
        <taxon>Pseudogemmatithrix</taxon>
    </lineage>
</organism>
<dbReference type="KEGG" id="pspc:Strain318_000822"/>
<evidence type="ECO:0000313" key="3">
    <source>
        <dbReference type="Proteomes" id="UP001229955"/>
    </source>
</evidence>
<dbReference type="CDD" id="cd06558">
    <property type="entry name" value="crotonase-like"/>
    <property type="match status" value="1"/>
</dbReference>
<dbReference type="Proteomes" id="UP001229955">
    <property type="component" value="Chromosome"/>
</dbReference>